<dbReference type="InterPro" id="IPR007844">
    <property type="entry name" value="AsmA"/>
</dbReference>
<accession>A0A1I4BGS8</accession>
<reference evidence="4" key="1">
    <citation type="submission" date="2016-10" db="EMBL/GenBank/DDBJ databases">
        <authorList>
            <person name="Varghese N."/>
            <person name="Submissions S."/>
        </authorList>
    </citation>
    <scope>NUCLEOTIDE SEQUENCE [LARGE SCALE GENOMIC DNA]</scope>
    <source>
        <strain evidence="4">DSM 28453</strain>
    </source>
</reference>
<gene>
    <name evidence="3" type="ORF">SAMN04488036_1011000</name>
</gene>
<name>A0A1I4BGS8_9RHOB</name>
<evidence type="ECO:0000256" key="1">
    <source>
        <dbReference type="SAM" id="MobiDB-lite"/>
    </source>
</evidence>
<dbReference type="GO" id="GO:0005886">
    <property type="term" value="C:plasma membrane"/>
    <property type="evidence" value="ECO:0007669"/>
    <property type="project" value="TreeGrafter"/>
</dbReference>
<feature type="domain" description="AsmA" evidence="2">
    <location>
        <begin position="566"/>
        <end position="816"/>
    </location>
</feature>
<protein>
    <submittedName>
        <fullName evidence="3">Uncharacterized protein involved in outer membrane biogenesis</fullName>
    </submittedName>
</protein>
<feature type="region of interest" description="Disordered" evidence="1">
    <location>
        <begin position="869"/>
        <end position="906"/>
    </location>
</feature>
<dbReference type="PANTHER" id="PTHR30441">
    <property type="entry name" value="DUF748 DOMAIN-CONTAINING PROTEIN"/>
    <property type="match status" value="1"/>
</dbReference>
<feature type="compositionally biased region" description="Basic and acidic residues" evidence="1">
    <location>
        <begin position="140"/>
        <end position="154"/>
    </location>
</feature>
<evidence type="ECO:0000259" key="2">
    <source>
        <dbReference type="Pfam" id="PF05170"/>
    </source>
</evidence>
<dbReference type="STRING" id="1280847.SAMN04488036_1011000"/>
<sequence length="906" mass="97408">MRRILLKVLGWIVFAVLTVCVLVWLVLATPLFSDFRKTFVADLLTDQLGQPFLIEGDARVVLAGTTLVHVSGARIPSENIPSLNLAELDLLEWELNLPALLDGRIDIDNLAIDGLQTNLITQADGTTSWTKNNNQQAGQKNEEADQDPPEKEDVNQDASTADQAKPTIISFLSGRTVSFSNIGLVSKDEASGFEFDFQLEKILLEQLEGGNLVSVTGEGSVNGERFTWDGKFPDGAAFTNLVEFGDISLSYNGARVPNSSDSYTAKLALDTGQIGDVFEALGLVRSLEGVGTVSMDVTSAPDRLALHNLQTSLTLDKGQAISITGNIDNVLSNAGFDLLIDARLHPEGQPPAAADSLKNLKLREIKAHIVNVDDKLKFEELLVLTNAFDQGLDRVGPISIGHIYRSEAKTLGLRDIALQAGPEANPYLVAKGDIGDVLNLGLVDLNGRLHGEADLLLKNLPTEEVAKFGGVEADFSISDHDGALSLRKLNARTVNTELWTLQANLVIASIEELAGLKLGFDFGVSDTAPFLAALGLDPVDVESLSTSLSLEGAAKEAKIGVGFLADETDLSTQVSFDLSQDINVVRGKIESQRMRLSDLREGAKIFVQLSERSKAQKMAAEDQEIDDGPPIQPLVLEKNDGIFDLKRILTETDLEIDLVIAEFVGDAGTSSMNSRFIAKKGQIQAGPLELYLGPGFFKVTASMDAVNDPERVRVEGTTSGWDFGEILKAVGVDIQAHGLLSANVDVTGNISSGKAFANSMAGWATLNMRNGAIATSLLELAGLGIFPWLVSKEFSEGETQIVCVKAPISINAGKVSFDSVVAETASVQLVVKGAVDWVRDSIAIRAEPRRVGVPLARSAWPFDVEGKLSDPKFKLDIGGSRSRRNDGADEMPANREPCTPDFEQLQ</sequence>
<feature type="region of interest" description="Disordered" evidence="1">
    <location>
        <begin position="126"/>
        <end position="161"/>
    </location>
</feature>
<feature type="domain" description="AsmA" evidence="2">
    <location>
        <begin position="6"/>
        <end position="192"/>
    </location>
</feature>
<dbReference type="RefSeq" id="WP_170846676.1">
    <property type="nucleotide sequence ID" value="NZ_FOSZ01000001.1"/>
</dbReference>
<dbReference type="Proteomes" id="UP000198851">
    <property type="component" value="Unassembled WGS sequence"/>
</dbReference>
<dbReference type="EMBL" id="FOSZ01000001">
    <property type="protein sequence ID" value="SFK67387.1"/>
    <property type="molecule type" value="Genomic_DNA"/>
</dbReference>
<feature type="compositionally biased region" description="Polar residues" evidence="1">
    <location>
        <begin position="126"/>
        <end position="139"/>
    </location>
</feature>
<dbReference type="GO" id="GO:0090313">
    <property type="term" value="P:regulation of protein targeting to membrane"/>
    <property type="evidence" value="ECO:0007669"/>
    <property type="project" value="TreeGrafter"/>
</dbReference>
<dbReference type="PANTHER" id="PTHR30441:SF8">
    <property type="entry name" value="DUF748 DOMAIN-CONTAINING PROTEIN"/>
    <property type="match status" value="1"/>
</dbReference>
<dbReference type="Pfam" id="PF05170">
    <property type="entry name" value="AsmA"/>
    <property type="match status" value="2"/>
</dbReference>
<dbReference type="InterPro" id="IPR052894">
    <property type="entry name" value="AsmA-related"/>
</dbReference>
<evidence type="ECO:0000313" key="3">
    <source>
        <dbReference type="EMBL" id="SFK67387.1"/>
    </source>
</evidence>
<organism evidence="3 4">
    <name type="scientific">Shimia haliotis</name>
    <dbReference type="NCBI Taxonomy" id="1280847"/>
    <lineage>
        <taxon>Bacteria</taxon>
        <taxon>Pseudomonadati</taxon>
        <taxon>Pseudomonadota</taxon>
        <taxon>Alphaproteobacteria</taxon>
        <taxon>Rhodobacterales</taxon>
        <taxon>Roseobacteraceae</taxon>
    </lineage>
</organism>
<dbReference type="AlphaFoldDB" id="A0A1I4BGS8"/>
<keyword evidence="4" id="KW-1185">Reference proteome</keyword>
<proteinExistence type="predicted"/>
<evidence type="ECO:0000313" key="4">
    <source>
        <dbReference type="Proteomes" id="UP000198851"/>
    </source>
</evidence>